<organism evidence="2 3">
    <name type="scientific">Mucilaginibacter angelicae</name>
    <dbReference type="NCBI Taxonomy" id="869718"/>
    <lineage>
        <taxon>Bacteria</taxon>
        <taxon>Pseudomonadati</taxon>
        <taxon>Bacteroidota</taxon>
        <taxon>Sphingobacteriia</taxon>
        <taxon>Sphingobacteriales</taxon>
        <taxon>Sphingobacteriaceae</taxon>
        <taxon>Mucilaginibacter</taxon>
    </lineage>
</organism>
<gene>
    <name evidence="2" type="ORF">ACFFGT_14230</name>
</gene>
<keyword evidence="3" id="KW-1185">Reference proteome</keyword>
<dbReference type="Proteomes" id="UP001589828">
    <property type="component" value="Unassembled WGS sequence"/>
</dbReference>
<dbReference type="EMBL" id="JBHLTS010000022">
    <property type="protein sequence ID" value="MFC0515372.1"/>
    <property type="molecule type" value="Genomic_DNA"/>
</dbReference>
<name>A0ABV6L7E2_9SPHI</name>
<evidence type="ECO:0000313" key="2">
    <source>
        <dbReference type="EMBL" id="MFC0515372.1"/>
    </source>
</evidence>
<accession>A0ABV6L7E2</accession>
<reference evidence="2 3" key="1">
    <citation type="submission" date="2024-09" db="EMBL/GenBank/DDBJ databases">
        <authorList>
            <person name="Sun Q."/>
            <person name="Mori K."/>
        </authorList>
    </citation>
    <scope>NUCLEOTIDE SEQUENCE [LARGE SCALE GENOMIC DNA]</scope>
    <source>
        <strain evidence="2 3">NCAIM B.02415</strain>
    </source>
</reference>
<sequence length="57" mass="6649">MKDFLFGSYADPKTKQNGQTDEEILKNFDPNEESLSEGGEYMDDDLRMVEQPFDRNI</sequence>
<feature type="region of interest" description="Disordered" evidence="1">
    <location>
        <begin position="1"/>
        <end position="24"/>
    </location>
</feature>
<comment type="caution">
    <text evidence="2">The sequence shown here is derived from an EMBL/GenBank/DDBJ whole genome shotgun (WGS) entry which is preliminary data.</text>
</comment>
<protein>
    <submittedName>
        <fullName evidence="2">Uncharacterized protein</fullName>
    </submittedName>
</protein>
<evidence type="ECO:0000313" key="3">
    <source>
        <dbReference type="Proteomes" id="UP001589828"/>
    </source>
</evidence>
<dbReference type="RefSeq" id="WP_377023206.1">
    <property type="nucleotide sequence ID" value="NZ_JBHLTS010000022.1"/>
</dbReference>
<proteinExistence type="predicted"/>
<evidence type="ECO:0000256" key="1">
    <source>
        <dbReference type="SAM" id="MobiDB-lite"/>
    </source>
</evidence>